<dbReference type="Proteomes" id="UP000220340">
    <property type="component" value="Unassembled WGS sequence"/>
</dbReference>
<reference evidence="4 6" key="2">
    <citation type="submission" date="2017-10" db="EMBL/GenBank/DDBJ databases">
        <title>The new phylogeny of genus Mycobacterium.</title>
        <authorList>
            <person name="Tortoli E."/>
            <person name="Trovato A."/>
            <person name="Cirillo D.M."/>
        </authorList>
    </citation>
    <scope>NUCLEOTIDE SEQUENCE [LARGE SCALE GENOMIC DNA]</scope>
    <source>
        <strain evidence="4 6">IP141170001</strain>
    </source>
</reference>
<evidence type="ECO:0000313" key="5">
    <source>
        <dbReference type="Proteomes" id="UP000191039"/>
    </source>
</evidence>
<name>A0A1Q4H4X2_9MYCO</name>
<evidence type="ECO:0000313" key="4">
    <source>
        <dbReference type="EMBL" id="PEG52422.1"/>
    </source>
</evidence>
<reference evidence="3 5" key="1">
    <citation type="submission" date="2016-09" db="EMBL/GenBank/DDBJ databases">
        <title>genome sequences of unsequenced Mycobacteria.</title>
        <authorList>
            <person name="Greninger A.L."/>
            <person name="Jerome K.R."/>
            <person name="Mcnair B."/>
            <person name="Wallis C."/>
            <person name="Fang F."/>
        </authorList>
    </citation>
    <scope>NUCLEOTIDE SEQUENCE [LARGE SCALE GENOMIC DNA]</scope>
    <source>
        <strain evidence="3 5">BM1</strain>
    </source>
</reference>
<comment type="caution">
    <text evidence="3">The sequence shown here is derived from an EMBL/GenBank/DDBJ whole genome shotgun (WGS) entry which is preliminary data.</text>
</comment>
<dbReference type="AlphaFoldDB" id="A0A1Q4H4X2"/>
<evidence type="ECO:0000313" key="6">
    <source>
        <dbReference type="Proteomes" id="UP000220340"/>
    </source>
</evidence>
<keyword evidence="6" id="KW-1185">Reference proteome</keyword>
<feature type="chain" id="PRO_5011898911" evidence="2">
    <location>
        <begin position="38"/>
        <end position="174"/>
    </location>
</feature>
<dbReference type="PROSITE" id="PS51318">
    <property type="entry name" value="TAT"/>
    <property type="match status" value="1"/>
</dbReference>
<dbReference type="EMBL" id="PDCR01000031">
    <property type="protein sequence ID" value="PEG52422.1"/>
    <property type="molecule type" value="Genomic_DNA"/>
</dbReference>
<organism evidence="3 5">
    <name type="scientific">Mycolicibacterium diernhoferi</name>
    <dbReference type="NCBI Taxonomy" id="1801"/>
    <lineage>
        <taxon>Bacteria</taxon>
        <taxon>Bacillati</taxon>
        <taxon>Actinomycetota</taxon>
        <taxon>Actinomycetes</taxon>
        <taxon>Mycobacteriales</taxon>
        <taxon>Mycobacteriaceae</taxon>
        <taxon>Mycolicibacterium</taxon>
    </lineage>
</organism>
<evidence type="ECO:0000313" key="3">
    <source>
        <dbReference type="EMBL" id="OPE54071.1"/>
    </source>
</evidence>
<evidence type="ECO:0000256" key="2">
    <source>
        <dbReference type="SAM" id="SignalP"/>
    </source>
</evidence>
<dbReference type="OrthoDB" id="4731062at2"/>
<dbReference type="EMBL" id="MIJD01000110">
    <property type="protein sequence ID" value="OPE54071.1"/>
    <property type="molecule type" value="Genomic_DNA"/>
</dbReference>
<evidence type="ECO:0000256" key="1">
    <source>
        <dbReference type="SAM" id="MobiDB-lite"/>
    </source>
</evidence>
<dbReference type="InterPro" id="IPR006311">
    <property type="entry name" value="TAT_signal"/>
</dbReference>
<feature type="region of interest" description="Disordered" evidence="1">
    <location>
        <begin position="128"/>
        <end position="174"/>
    </location>
</feature>
<dbReference type="STRING" id="1801.BRW64_25805"/>
<protein>
    <submittedName>
        <fullName evidence="3">Uncharacterized protein</fullName>
    </submittedName>
</protein>
<keyword evidence="2" id="KW-0732">Signal</keyword>
<feature type="compositionally biased region" description="Low complexity" evidence="1">
    <location>
        <begin position="129"/>
        <end position="151"/>
    </location>
</feature>
<sequence length="174" mass="18078">MTTENAPTGISLRRWAAGALVGIAAAAGLGLAPTATAEPTTNAAQDQPQPQRVSPDQVLVMISDQYQTGRGGGQISKLIEQVMTLRQRGVRPSAANSQALLDGLNRRPNQGPLIEALQATLSYQRRTLAQMSSQAPPQQGPMGPATSPGQQMGPGGWGPGNPMQGDSIFGMPGR</sequence>
<feature type="signal peptide" evidence="2">
    <location>
        <begin position="1"/>
        <end position="37"/>
    </location>
</feature>
<dbReference type="RefSeq" id="WP_073859329.1">
    <property type="nucleotide sequence ID" value="NZ_BAAATC010000018.1"/>
</dbReference>
<proteinExistence type="predicted"/>
<dbReference type="Proteomes" id="UP000191039">
    <property type="component" value="Unassembled WGS sequence"/>
</dbReference>
<gene>
    <name evidence="3" type="ORF">BV510_12280</name>
    <name evidence="4" type="ORF">CRI78_21250</name>
</gene>
<accession>A0A1Q4H4X2</accession>